<sequence>MANTPIEPLTANVFEERAEYLSKGELAAWTASTKADRAILAKLKGPGAKLLIGPRGCGKSTLLRRAYFELQEEGTHLGVYVNYSRSLALEPLFHKSANALQLFRQWVLLKIAVGVKEALIEGERAIPHTLEELTADAQAYIKALEAGTADSIPDVYTTPTELLHALESWTQVSGMKRCVLLLDDAAHAFSPDQQREFFEIFRELRSRTVSAKAAVYPGITSYSPNFHVGHEAELVESWLRPDEDGYLEVMREIVNRRIPPSHLKRLKGREELVDYLALASFGLPRGFLVMLSQLLGVEEDESHNPTRKMAEVAISDHAASVRQIFSTLAGKLPRYRHFVEFGQELEAGSVRQLQIFNAARRDRSRATVIAFHEPMDAKLTRMVAMLEYAGILRDAHTVSRGVKGVFHRYTLHYAILIEGNALSLGRAFSVTDIISALVTRDAHAFSRLQPTNVLGADYEDRCTLDLLPCQNCGAPRYSEDAQFCMKCGRQLRTASIYEELLKAPIENLPLTKKKRDGLLKYTEIRTVNDILLDEENVQIRRVPHIGPVWAKRIKRYAEEFVSV</sequence>
<dbReference type="SUPFAM" id="SSF52540">
    <property type="entry name" value="P-loop containing nucleoside triphosphate hydrolases"/>
    <property type="match status" value="1"/>
</dbReference>
<evidence type="ECO:0000313" key="1">
    <source>
        <dbReference type="EMBL" id="TKT06072.1"/>
    </source>
</evidence>
<protein>
    <recommendedName>
        <fullName evidence="3">Zinc ribbon domain-containing protein</fullName>
    </recommendedName>
</protein>
<dbReference type="InterPro" id="IPR056955">
    <property type="entry name" value="ORC-CDC6-like"/>
</dbReference>
<accession>A0A4U5WW47</accession>
<comment type="caution">
    <text evidence="1">The sequence shown here is derived from an EMBL/GenBank/DDBJ whole genome shotgun (WGS) entry which is preliminary data.</text>
</comment>
<gene>
    <name evidence="1" type="ORF">E4U92_30150</name>
</gene>
<dbReference type="EMBL" id="SZPR01000027">
    <property type="protein sequence ID" value="TKT06072.1"/>
    <property type="molecule type" value="Genomic_DNA"/>
</dbReference>
<dbReference type="AlphaFoldDB" id="A0A4U5WW47"/>
<evidence type="ECO:0000313" key="2">
    <source>
        <dbReference type="Proteomes" id="UP000308632"/>
    </source>
</evidence>
<dbReference type="Gene3D" id="3.40.50.300">
    <property type="entry name" value="P-loop containing nucleotide triphosphate hydrolases"/>
    <property type="match status" value="1"/>
</dbReference>
<dbReference type="Proteomes" id="UP000308632">
    <property type="component" value="Unassembled WGS sequence"/>
</dbReference>
<organism evidence="1 2">
    <name type="scientific">Streptomyces galbus</name>
    <dbReference type="NCBI Taxonomy" id="33898"/>
    <lineage>
        <taxon>Bacteria</taxon>
        <taxon>Bacillati</taxon>
        <taxon>Actinomycetota</taxon>
        <taxon>Actinomycetes</taxon>
        <taxon>Kitasatosporales</taxon>
        <taxon>Streptomycetaceae</taxon>
        <taxon>Streptomyces</taxon>
    </lineage>
</organism>
<dbReference type="RefSeq" id="WP_137303596.1">
    <property type="nucleotide sequence ID" value="NZ_BMVD01000006.1"/>
</dbReference>
<evidence type="ECO:0008006" key="3">
    <source>
        <dbReference type="Google" id="ProtNLM"/>
    </source>
</evidence>
<reference evidence="1 2" key="1">
    <citation type="submission" date="2019-04" db="EMBL/GenBank/DDBJ databases">
        <title>Streptomyces lasaliensis sp.nov., an Actinomycete isolated from soil which produces the polyether antibiotic lasalocid.</title>
        <authorList>
            <person name="Erwin G."/>
            <person name="Haber C."/>
        </authorList>
    </citation>
    <scope>NUCLEOTIDE SEQUENCE [LARGE SCALE GENOMIC DNA]</scope>
    <source>
        <strain evidence="1 2">DSM 40089</strain>
    </source>
</reference>
<dbReference type="InterPro" id="IPR027417">
    <property type="entry name" value="P-loop_NTPase"/>
</dbReference>
<name>A0A4U5WW47_STRGB</name>
<dbReference type="Pfam" id="PF24389">
    <property type="entry name" value="ORC-CDC6-like"/>
    <property type="match status" value="1"/>
</dbReference>
<proteinExistence type="predicted"/>